<evidence type="ECO:0000256" key="3">
    <source>
        <dbReference type="ARBA" id="ARBA00022621"/>
    </source>
</evidence>
<dbReference type="eggNOG" id="KOG3378">
    <property type="taxonomic scope" value="Eukaryota"/>
</dbReference>
<dbReference type="InterPro" id="IPR009050">
    <property type="entry name" value="Globin-like_sf"/>
</dbReference>
<evidence type="ECO:0000313" key="9">
    <source>
        <dbReference type="Proteomes" id="UP000009022"/>
    </source>
</evidence>
<dbReference type="CTD" id="6759529"/>
<sequence>MTKIDSENHVKSKNVVTGNDIKSYLNYQERQAIIDSWNAISTEKQKYGTILFLKLFELEPRVKSLFTIFDFNEPLEDIIQSPHFRSHAMRFMQSLETGVLMGFDKESCDFLFKSLGSRHHFYDLKSEFLDVIPECILHTIKKGCGNNWSNETADAWKIATKVLCELFREGLETKPKK</sequence>
<keyword evidence="3 6" id="KW-0561">Oxygen transport</keyword>
<dbReference type="GO" id="GO:0046872">
    <property type="term" value="F:metal ion binding"/>
    <property type="evidence" value="ECO:0007669"/>
    <property type="project" value="UniProtKB-KW"/>
</dbReference>
<keyword evidence="1 6" id="KW-0813">Transport</keyword>
<evidence type="ECO:0000259" key="7">
    <source>
        <dbReference type="PROSITE" id="PS01033"/>
    </source>
</evidence>
<evidence type="ECO:0000256" key="1">
    <source>
        <dbReference type="ARBA" id="ARBA00022448"/>
    </source>
</evidence>
<dbReference type="GeneID" id="6759529"/>
<dbReference type="GO" id="GO:0020037">
    <property type="term" value="F:heme binding"/>
    <property type="evidence" value="ECO:0007669"/>
    <property type="project" value="InterPro"/>
</dbReference>
<dbReference type="GO" id="GO:0015671">
    <property type="term" value="P:oxygen transport"/>
    <property type="evidence" value="ECO:0000318"/>
    <property type="project" value="GO_Central"/>
</dbReference>
<dbReference type="PhylomeDB" id="B3SDK5"/>
<evidence type="ECO:0000256" key="2">
    <source>
        <dbReference type="ARBA" id="ARBA00022617"/>
    </source>
</evidence>
<keyword evidence="4" id="KW-0479">Metal-binding</keyword>
<evidence type="ECO:0000256" key="6">
    <source>
        <dbReference type="RuleBase" id="RU000356"/>
    </source>
</evidence>
<dbReference type="Pfam" id="PF00042">
    <property type="entry name" value="Globin"/>
    <property type="match status" value="1"/>
</dbReference>
<dbReference type="InterPro" id="IPR044399">
    <property type="entry name" value="Mb-like_M"/>
</dbReference>
<dbReference type="CDD" id="cd01040">
    <property type="entry name" value="Mb-like"/>
    <property type="match status" value="1"/>
</dbReference>
<comment type="similarity">
    <text evidence="6">Belongs to the globin family.</text>
</comment>
<keyword evidence="2 6" id="KW-0349">Heme</keyword>
<accession>B3SDK5</accession>
<dbReference type="HOGENOM" id="CLU_003827_13_0_1"/>
<dbReference type="PROSITE" id="PS01033">
    <property type="entry name" value="GLOBIN"/>
    <property type="match status" value="1"/>
</dbReference>
<gene>
    <name evidence="8" type="ORF">TRIADDRAFT_62364</name>
</gene>
<name>B3SDK5_TRIAD</name>
<dbReference type="InterPro" id="IPR050532">
    <property type="entry name" value="Globin-like_OT"/>
</dbReference>
<dbReference type="SUPFAM" id="SSF46458">
    <property type="entry name" value="Globin-like"/>
    <property type="match status" value="1"/>
</dbReference>
<dbReference type="GO" id="GO:0001666">
    <property type="term" value="P:response to hypoxia"/>
    <property type="evidence" value="ECO:0000318"/>
    <property type="project" value="GO_Central"/>
</dbReference>
<keyword evidence="9" id="KW-1185">Reference proteome</keyword>
<dbReference type="Gene3D" id="1.10.490.10">
    <property type="entry name" value="Globins"/>
    <property type="match status" value="1"/>
</dbReference>
<organism evidence="8 9">
    <name type="scientific">Trichoplax adhaerens</name>
    <name type="common">Trichoplax reptans</name>
    <dbReference type="NCBI Taxonomy" id="10228"/>
    <lineage>
        <taxon>Eukaryota</taxon>
        <taxon>Metazoa</taxon>
        <taxon>Placozoa</taxon>
        <taxon>Uniplacotomia</taxon>
        <taxon>Trichoplacea</taxon>
        <taxon>Trichoplacidae</taxon>
        <taxon>Trichoplax</taxon>
    </lineage>
</organism>
<dbReference type="STRING" id="10228.B3SDK5"/>
<dbReference type="PANTHER" id="PTHR46458">
    <property type="entry name" value="BLR2807 PROTEIN"/>
    <property type="match status" value="1"/>
</dbReference>
<dbReference type="AlphaFoldDB" id="B3SDK5"/>
<dbReference type="KEGG" id="tad:TRIADDRAFT_62364"/>
<evidence type="ECO:0000256" key="5">
    <source>
        <dbReference type="ARBA" id="ARBA00023004"/>
    </source>
</evidence>
<dbReference type="InParanoid" id="B3SDK5"/>
<dbReference type="InterPro" id="IPR012292">
    <property type="entry name" value="Globin/Proto"/>
</dbReference>
<dbReference type="InterPro" id="IPR000971">
    <property type="entry name" value="Globin"/>
</dbReference>
<dbReference type="Proteomes" id="UP000009022">
    <property type="component" value="Unassembled WGS sequence"/>
</dbReference>
<proteinExistence type="inferred from homology"/>
<dbReference type="GO" id="GO:0019825">
    <property type="term" value="F:oxygen binding"/>
    <property type="evidence" value="ECO:0000318"/>
    <property type="project" value="GO_Central"/>
</dbReference>
<dbReference type="GO" id="GO:0005344">
    <property type="term" value="F:oxygen carrier activity"/>
    <property type="evidence" value="ECO:0000318"/>
    <property type="project" value="GO_Central"/>
</dbReference>
<dbReference type="EMBL" id="DS985280">
    <property type="protein sequence ID" value="EDV19196.1"/>
    <property type="molecule type" value="Genomic_DNA"/>
</dbReference>
<protein>
    <recommendedName>
        <fullName evidence="7">Globin domain-containing protein</fullName>
    </recommendedName>
</protein>
<reference evidence="8 9" key="1">
    <citation type="journal article" date="2008" name="Nature">
        <title>The Trichoplax genome and the nature of placozoans.</title>
        <authorList>
            <person name="Srivastava M."/>
            <person name="Begovic E."/>
            <person name="Chapman J."/>
            <person name="Putnam N.H."/>
            <person name="Hellsten U."/>
            <person name="Kawashima T."/>
            <person name="Kuo A."/>
            <person name="Mitros T."/>
            <person name="Salamov A."/>
            <person name="Carpenter M.L."/>
            <person name="Signorovitch A.Y."/>
            <person name="Moreno M.A."/>
            <person name="Kamm K."/>
            <person name="Grimwood J."/>
            <person name="Schmutz J."/>
            <person name="Shapiro H."/>
            <person name="Grigoriev I.V."/>
            <person name="Buss L.W."/>
            <person name="Schierwater B."/>
            <person name="Dellaporta S.L."/>
            <person name="Rokhsar D.S."/>
        </authorList>
    </citation>
    <scope>NUCLEOTIDE SEQUENCE [LARGE SCALE GENOMIC DNA]</scope>
    <source>
        <strain evidence="8 9">Grell-BS-1999</strain>
    </source>
</reference>
<dbReference type="PANTHER" id="PTHR46458:SF1">
    <property type="entry name" value="GEO09476P1"/>
    <property type="match status" value="1"/>
</dbReference>
<dbReference type="RefSeq" id="XP_002118316.1">
    <property type="nucleotide sequence ID" value="XM_002118280.1"/>
</dbReference>
<evidence type="ECO:0000256" key="4">
    <source>
        <dbReference type="ARBA" id="ARBA00022723"/>
    </source>
</evidence>
<dbReference type="OrthoDB" id="436496at2759"/>
<evidence type="ECO:0000313" key="8">
    <source>
        <dbReference type="EMBL" id="EDV19196.1"/>
    </source>
</evidence>
<keyword evidence="5" id="KW-0408">Iron</keyword>
<feature type="domain" description="Globin" evidence="7">
    <location>
        <begin position="24"/>
        <end position="172"/>
    </location>
</feature>